<dbReference type="OrthoDB" id="5966508at2759"/>
<dbReference type="PANTHER" id="PTHR10510">
    <property type="entry name" value="CYTOCHROME C OXIDASE POLYPEPTIDE 7A"/>
    <property type="match status" value="1"/>
</dbReference>
<reference evidence="8 9" key="1">
    <citation type="journal article" date="2007" name="Nature">
        <title>Evolution of genes and genomes on the Drosophila phylogeny.</title>
        <authorList>
            <consortium name="Drosophila 12 Genomes Consortium"/>
            <person name="Clark A.G."/>
            <person name="Eisen M.B."/>
            <person name="Smith D.R."/>
            <person name="Bergman C.M."/>
            <person name="Oliver B."/>
            <person name="Markow T.A."/>
            <person name="Kaufman T.C."/>
            <person name="Kellis M."/>
            <person name="Gelbart W."/>
            <person name="Iyer V.N."/>
            <person name="Pollard D.A."/>
            <person name="Sackton T.B."/>
            <person name="Larracuente A.M."/>
            <person name="Singh N.D."/>
            <person name="Abad J.P."/>
            <person name="Abt D.N."/>
            <person name="Adryan B."/>
            <person name="Aguade M."/>
            <person name="Akashi H."/>
            <person name="Anderson W.W."/>
            <person name="Aquadro C.F."/>
            <person name="Ardell D.H."/>
            <person name="Arguello R."/>
            <person name="Artieri C.G."/>
            <person name="Barbash D.A."/>
            <person name="Barker D."/>
            <person name="Barsanti P."/>
            <person name="Batterham P."/>
            <person name="Batzoglou S."/>
            <person name="Begun D."/>
            <person name="Bhutkar A."/>
            <person name="Blanco E."/>
            <person name="Bosak S.A."/>
            <person name="Bradley R.K."/>
            <person name="Brand A.D."/>
            <person name="Brent M.R."/>
            <person name="Brooks A.N."/>
            <person name="Brown R.H."/>
            <person name="Butlin R.K."/>
            <person name="Caggese C."/>
            <person name="Calvi B.R."/>
            <person name="Bernardo de Carvalho A."/>
            <person name="Caspi A."/>
            <person name="Castrezana S."/>
            <person name="Celniker S.E."/>
            <person name="Chang J.L."/>
            <person name="Chapple C."/>
            <person name="Chatterji S."/>
            <person name="Chinwalla A."/>
            <person name="Civetta A."/>
            <person name="Clifton S.W."/>
            <person name="Comeron J.M."/>
            <person name="Costello J.C."/>
            <person name="Coyne J.A."/>
            <person name="Daub J."/>
            <person name="David R.G."/>
            <person name="Delcher A.L."/>
            <person name="Delehaunty K."/>
            <person name="Do C.B."/>
            <person name="Ebling H."/>
            <person name="Edwards K."/>
            <person name="Eickbush T."/>
            <person name="Evans J.D."/>
            <person name="Filipski A."/>
            <person name="Findeiss S."/>
            <person name="Freyhult E."/>
            <person name="Fulton L."/>
            <person name="Fulton R."/>
            <person name="Garcia A.C."/>
            <person name="Gardiner A."/>
            <person name="Garfield D.A."/>
            <person name="Garvin B.E."/>
            <person name="Gibson G."/>
            <person name="Gilbert D."/>
            <person name="Gnerre S."/>
            <person name="Godfrey J."/>
            <person name="Good R."/>
            <person name="Gotea V."/>
            <person name="Gravely B."/>
            <person name="Greenberg A.J."/>
            <person name="Griffiths-Jones S."/>
            <person name="Gross S."/>
            <person name="Guigo R."/>
            <person name="Gustafson E.A."/>
            <person name="Haerty W."/>
            <person name="Hahn M.W."/>
            <person name="Halligan D.L."/>
            <person name="Halpern A.L."/>
            <person name="Halter G.M."/>
            <person name="Han M.V."/>
            <person name="Heger A."/>
            <person name="Hillier L."/>
            <person name="Hinrichs A.S."/>
            <person name="Holmes I."/>
            <person name="Hoskins R.A."/>
            <person name="Hubisz M.J."/>
            <person name="Hultmark D."/>
            <person name="Huntley M.A."/>
            <person name="Jaffe D.B."/>
            <person name="Jagadeeshan S."/>
            <person name="Jeck W.R."/>
            <person name="Johnson J."/>
            <person name="Jones C.D."/>
            <person name="Jordan W.C."/>
            <person name="Karpen G.H."/>
            <person name="Kataoka E."/>
            <person name="Keightley P.D."/>
            <person name="Kheradpour P."/>
            <person name="Kirkness E.F."/>
            <person name="Koerich L.B."/>
            <person name="Kristiansen K."/>
            <person name="Kudrna D."/>
            <person name="Kulathinal R.J."/>
            <person name="Kumar S."/>
            <person name="Kwok R."/>
            <person name="Lander E."/>
            <person name="Langley C.H."/>
            <person name="Lapoint R."/>
            <person name="Lazzaro B.P."/>
            <person name="Lee S.J."/>
            <person name="Levesque L."/>
            <person name="Li R."/>
            <person name="Lin C.F."/>
            <person name="Lin M.F."/>
            <person name="Lindblad-Toh K."/>
            <person name="Llopart A."/>
            <person name="Long M."/>
            <person name="Low L."/>
            <person name="Lozovsky E."/>
            <person name="Lu J."/>
            <person name="Luo M."/>
            <person name="Machado C.A."/>
            <person name="Makalowski W."/>
            <person name="Marzo M."/>
            <person name="Matsuda M."/>
            <person name="Matzkin L."/>
            <person name="McAllister B."/>
            <person name="McBride C.S."/>
            <person name="McKernan B."/>
            <person name="McKernan K."/>
            <person name="Mendez-Lago M."/>
            <person name="Minx P."/>
            <person name="Mollenhauer M.U."/>
            <person name="Montooth K."/>
            <person name="Mount S.M."/>
            <person name="Mu X."/>
            <person name="Myers E."/>
            <person name="Negre B."/>
            <person name="Newfeld S."/>
            <person name="Nielsen R."/>
            <person name="Noor M.A."/>
            <person name="O'Grady P."/>
            <person name="Pachter L."/>
            <person name="Papaceit M."/>
            <person name="Parisi M.J."/>
            <person name="Parisi M."/>
            <person name="Parts L."/>
            <person name="Pedersen J.S."/>
            <person name="Pesole G."/>
            <person name="Phillippy A.M."/>
            <person name="Ponting C.P."/>
            <person name="Pop M."/>
            <person name="Porcelli D."/>
            <person name="Powell J.R."/>
            <person name="Prohaska S."/>
            <person name="Pruitt K."/>
            <person name="Puig M."/>
            <person name="Quesneville H."/>
            <person name="Ram K.R."/>
            <person name="Rand D."/>
            <person name="Rasmussen M.D."/>
            <person name="Reed L.K."/>
            <person name="Reenan R."/>
            <person name="Reily A."/>
            <person name="Remington K.A."/>
            <person name="Rieger T.T."/>
            <person name="Ritchie M.G."/>
            <person name="Robin C."/>
            <person name="Rogers Y.H."/>
            <person name="Rohde C."/>
            <person name="Rozas J."/>
            <person name="Rubenfield M.J."/>
            <person name="Ruiz A."/>
            <person name="Russo S."/>
            <person name="Salzberg S.L."/>
            <person name="Sanchez-Gracia A."/>
            <person name="Saranga D.J."/>
            <person name="Sato H."/>
            <person name="Schaeffer S.W."/>
            <person name="Schatz M.C."/>
            <person name="Schlenke T."/>
            <person name="Schwartz R."/>
            <person name="Segarra C."/>
            <person name="Singh R.S."/>
            <person name="Sirot L."/>
            <person name="Sirota M."/>
            <person name="Sisneros N.B."/>
            <person name="Smith C.D."/>
            <person name="Smith T.F."/>
            <person name="Spieth J."/>
            <person name="Stage D.E."/>
            <person name="Stark A."/>
            <person name="Stephan W."/>
            <person name="Strausberg R.L."/>
            <person name="Strempel S."/>
            <person name="Sturgill D."/>
            <person name="Sutton G."/>
            <person name="Sutton G.G."/>
            <person name="Tao W."/>
            <person name="Teichmann S."/>
            <person name="Tobari Y.N."/>
            <person name="Tomimura Y."/>
            <person name="Tsolas J.M."/>
            <person name="Valente V.L."/>
            <person name="Venter E."/>
            <person name="Venter J.C."/>
            <person name="Vicario S."/>
            <person name="Vieira F.G."/>
            <person name="Vilella A.J."/>
            <person name="Villasante A."/>
            <person name="Walenz B."/>
            <person name="Wang J."/>
            <person name="Wasserman M."/>
            <person name="Watts T."/>
            <person name="Wilson D."/>
            <person name="Wilson R.K."/>
            <person name="Wing R.A."/>
            <person name="Wolfner M.F."/>
            <person name="Wong A."/>
            <person name="Wong G.K."/>
            <person name="Wu C.I."/>
            <person name="Wu G."/>
            <person name="Yamamoto D."/>
            <person name="Yang H.P."/>
            <person name="Yang S.P."/>
            <person name="Yorke J.A."/>
            <person name="Yoshida K."/>
            <person name="Zdobnov E."/>
            <person name="Zhang P."/>
            <person name="Zhang Y."/>
            <person name="Zimin A.V."/>
            <person name="Baldwin J."/>
            <person name="Abdouelleil A."/>
            <person name="Abdulkadir J."/>
            <person name="Abebe A."/>
            <person name="Abera B."/>
            <person name="Abreu J."/>
            <person name="Acer S.C."/>
            <person name="Aftuck L."/>
            <person name="Alexander A."/>
            <person name="An P."/>
            <person name="Anderson E."/>
            <person name="Anderson S."/>
            <person name="Arachi H."/>
            <person name="Azer M."/>
            <person name="Bachantsang P."/>
            <person name="Barry A."/>
            <person name="Bayul T."/>
            <person name="Berlin A."/>
            <person name="Bessette D."/>
            <person name="Bloom T."/>
            <person name="Blye J."/>
            <person name="Boguslavskiy L."/>
            <person name="Bonnet C."/>
            <person name="Boukhgalter B."/>
            <person name="Bourzgui I."/>
            <person name="Brown A."/>
            <person name="Cahill P."/>
            <person name="Channer S."/>
            <person name="Cheshatsang Y."/>
            <person name="Chuda L."/>
            <person name="Citroen M."/>
            <person name="Collymore A."/>
            <person name="Cooke P."/>
            <person name="Costello M."/>
            <person name="D'Aco K."/>
            <person name="Daza R."/>
            <person name="De Haan G."/>
            <person name="DeGray S."/>
            <person name="DeMaso C."/>
            <person name="Dhargay N."/>
            <person name="Dooley K."/>
            <person name="Dooley E."/>
            <person name="Doricent M."/>
            <person name="Dorje P."/>
            <person name="Dorjee K."/>
            <person name="Dupes A."/>
            <person name="Elong R."/>
            <person name="Falk J."/>
            <person name="Farina A."/>
            <person name="Faro S."/>
            <person name="Ferguson D."/>
            <person name="Fisher S."/>
            <person name="Foley C.D."/>
            <person name="Franke A."/>
            <person name="Friedrich D."/>
            <person name="Gadbois L."/>
            <person name="Gearin G."/>
            <person name="Gearin C.R."/>
            <person name="Giannoukos G."/>
            <person name="Goode T."/>
            <person name="Graham J."/>
            <person name="Grandbois E."/>
            <person name="Grewal S."/>
            <person name="Gyaltsen K."/>
            <person name="Hafez N."/>
            <person name="Hagos B."/>
            <person name="Hall J."/>
            <person name="Henson C."/>
            <person name="Hollinger A."/>
            <person name="Honan T."/>
            <person name="Huard M.D."/>
            <person name="Hughes L."/>
            <person name="Hurhula B."/>
            <person name="Husby M.E."/>
            <person name="Kamat A."/>
            <person name="Kanga B."/>
            <person name="Kashin S."/>
            <person name="Khazanovich D."/>
            <person name="Kisner P."/>
            <person name="Lance K."/>
            <person name="Lara M."/>
            <person name="Lee W."/>
            <person name="Lennon N."/>
            <person name="Letendre F."/>
            <person name="LeVine R."/>
            <person name="Lipovsky A."/>
            <person name="Liu X."/>
            <person name="Liu J."/>
            <person name="Liu S."/>
            <person name="Lokyitsang T."/>
            <person name="Lokyitsang Y."/>
            <person name="Lubonja R."/>
            <person name="Lui A."/>
            <person name="MacDonald P."/>
            <person name="Magnisalis V."/>
            <person name="Maru K."/>
            <person name="Matthews C."/>
            <person name="McCusker W."/>
            <person name="McDonough S."/>
            <person name="Mehta T."/>
            <person name="Meldrim J."/>
            <person name="Meneus L."/>
            <person name="Mihai O."/>
            <person name="Mihalev A."/>
            <person name="Mihova T."/>
            <person name="Mittelman R."/>
            <person name="Mlenga V."/>
            <person name="Montmayeur A."/>
            <person name="Mulrain L."/>
            <person name="Navidi A."/>
            <person name="Naylor J."/>
            <person name="Negash T."/>
            <person name="Nguyen T."/>
            <person name="Nguyen N."/>
            <person name="Nicol R."/>
            <person name="Norbu C."/>
            <person name="Norbu N."/>
            <person name="Novod N."/>
            <person name="O'Neill B."/>
            <person name="Osman S."/>
            <person name="Markiewicz E."/>
            <person name="Oyono O.L."/>
            <person name="Patti C."/>
            <person name="Phunkhang P."/>
            <person name="Pierre F."/>
            <person name="Priest M."/>
            <person name="Raghuraman S."/>
            <person name="Rege F."/>
            <person name="Reyes R."/>
            <person name="Rise C."/>
            <person name="Rogov P."/>
            <person name="Ross K."/>
            <person name="Ryan E."/>
            <person name="Settipalli S."/>
            <person name="Shea T."/>
            <person name="Sherpa N."/>
            <person name="Shi L."/>
            <person name="Shih D."/>
            <person name="Sparrow T."/>
            <person name="Spaulding J."/>
            <person name="Stalker J."/>
            <person name="Stange-Thomann N."/>
            <person name="Stavropoulos S."/>
            <person name="Stone C."/>
            <person name="Strader C."/>
            <person name="Tesfaye S."/>
            <person name="Thomson T."/>
            <person name="Thoulutsang Y."/>
            <person name="Thoulutsang D."/>
            <person name="Topham K."/>
            <person name="Topping I."/>
            <person name="Tsamla T."/>
            <person name="Vassiliev H."/>
            <person name="Vo A."/>
            <person name="Wangchuk T."/>
            <person name="Wangdi T."/>
            <person name="Weiand M."/>
            <person name="Wilkinson J."/>
            <person name="Wilson A."/>
            <person name="Yadav S."/>
            <person name="Young G."/>
            <person name="Yu Q."/>
            <person name="Zembek L."/>
            <person name="Zhong D."/>
            <person name="Zimmer A."/>
            <person name="Zwirko Z."/>
            <person name="Jaffe D.B."/>
            <person name="Alvarez P."/>
            <person name="Brockman W."/>
            <person name="Butler J."/>
            <person name="Chin C."/>
            <person name="Gnerre S."/>
            <person name="Grabherr M."/>
            <person name="Kleber M."/>
            <person name="Mauceli E."/>
            <person name="MacCallum I."/>
        </authorList>
    </citation>
    <scope>NUCLEOTIDE SEQUENCE [LARGE SCALE GENOMIC DNA]</scope>
    <source>
        <strain evidence="9">Tucson 15010-1051.87</strain>
    </source>
</reference>
<dbReference type="AlphaFoldDB" id="B4LYW3"/>
<dbReference type="Gene3D" id="4.10.91.10">
    <property type="entry name" value="Cytochrome c oxidase, subunit VIIa"/>
    <property type="match status" value="1"/>
</dbReference>
<dbReference type="FunFam" id="4.10.91.10:FF:000001">
    <property type="entry name" value="Cytochrome c oxidase subunit 7A1, mitochondrial"/>
    <property type="match status" value="1"/>
</dbReference>
<protein>
    <submittedName>
        <fullName evidence="8">Uncharacterized protein</fullName>
    </submittedName>
</protein>
<dbReference type="SMR" id="B4LYW3"/>
<feature type="transmembrane region" description="Helical" evidence="7">
    <location>
        <begin position="78"/>
        <end position="99"/>
    </location>
</feature>
<dbReference type="PANTHER" id="PTHR10510:SF13">
    <property type="entry name" value="CYTOCHROME C OXIDASE SUBUNIT 7A-LIKE-RELATED"/>
    <property type="match status" value="1"/>
</dbReference>
<evidence type="ECO:0000256" key="1">
    <source>
        <dbReference type="ARBA" id="ARBA00004273"/>
    </source>
</evidence>
<evidence type="ECO:0000313" key="8">
    <source>
        <dbReference type="EMBL" id="EDW68066.2"/>
    </source>
</evidence>
<dbReference type="GO" id="GO:0097250">
    <property type="term" value="P:mitochondrial respirasome assembly"/>
    <property type="evidence" value="ECO:0007669"/>
    <property type="project" value="TreeGrafter"/>
</dbReference>
<keyword evidence="3" id="KW-0999">Mitochondrion inner membrane</keyword>
<dbReference type="GO" id="GO:0045277">
    <property type="term" value="C:respiratory chain complex IV"/>
    <property type="evidence" value="ECO:0007669"/>
    <property type="project" value="InterPro"/>
</dbReference>
<evidence type="ECO:0000256" key="4">
    <source>
        <dbReference type="ARBA" id="ARBA00022946"/>
    </source>
</evidence>
<dbReference type="InParanoid" id="B4LYW3"/>
<evidence type="ECO:0000256" key="7">
    <source>
        <dbReference type="SAM" id="Phobius"/>
    </source>
</evidence>
<dbReference type="STRING" id="7244.B4LYW3"/>
<dbReference type="GO" id="GO:0002082">
    <property type="term" value="P:regulation of oxidative phosphorylation"/>
    <property type="evidence" value="ECO:0007669"/>
    <property type="project" value="TreeGrafter"/>
</dbReference>
<dbReference type="HOGENOM" id="CLU_206131_0_0_1"/>
<keyword evidence="6 7" id="KW-0472">Membrane</keyword>
<dbReference type="GO" id="GO:0005743">
    <property type="term" value="C:mitochondrial inner membrane"/>
    <property type="evidence" value="ECO:0007669"/>
    <property type="project" value="UniProtKB-SubCell"/>
</dbReference>
<proteinExistence type="inferred from homology"/>
<dbReference type="InterPro" id="IPR036539">
    <property type="entry name" value="Cyt_c_oxidase_su7a_sf"/>
</dbReference>
<dbReference type="InterPro" id="IPR003177">
    <property type="entry name" value="Cytc_oxidase_su7a_met"/>
</dbReference>
<evidence type="ECO:0000256" key="6">
    <source>
        <dbReference type="ARBA" id="ARBA00023136"/>
    </source>
</evidence>
<dbReference type="GO" id="GO:0006123">
    <property type="term" value="P:mitochondrial electron transport, cytochrome c to oxygen"/>
    <property type="evidence" value="ECO:0007669"/>
    <property type="project" value="InterPro"/>
</dbReference>
<comment type="similarity">
    <text evidence="2">Belongs to the cytochrome c oxidase VIIa family.</text>
</comment>
<organism evidence="8 9">
    <name type="scientific">Drosophila virilis</name>
    <name type="common">Fruit fly</name>
    <dbReference type="NCBI Taxonomy" id="7244"/>
    <lineage>
        <taxon>Eukaryota</taxon>
        <taxon>Metazoa</taxon>
        <taxon>Ecdysozoa</taxon>
        <taxon>Arthropoda</taxon>
        <taxon>Hexapoda</taxon>
        <taxon>Insecta</taxon>
        <taxon>Pterygota</taxon>
        <taxon>Neoptera</taxon>
        <taxon>Endopterygota</taxon>
        <taxon>Diptera</taxon>
        <taxon>Brachycera</taxon>
        <taxon>Muscomorpha</taxon>
        <taxon>Ephydroidea</taxon>
        <taxon>Drosophilidae</taxon>
        <taxon>Drosophila</taxon>
    </lineage>
</organism>
<evidence type="ECO:0000256" key="3">
    <source>
        <dbReference type="ARBA" id="ARBA00022792"/>
    </source>
</evidence>
<name>B4LYW3_DROVI</name>
<dbReference type="EMBL" id="CH940650">
    <property type="protein sequence ID" value="EDW68066.2"/>
    <property type="molecule type" value="Genomic_DNA"/>
</dbReference>
<comment type="subcellular location">
    <subcellularLocation>
        <location evidence="1">Mitochondrion inner membrane</location>
    </subcellularLocation>
</comment>
<dbReference type="Pfam" id="PF02238">
    <property type="entry name" value="COX7a"/>
    <property type="match status" value="1"/>
</dbReference>
<keyword evidence="5" id="KW-0496">Mitochondrion</keyword>
<dbReference type="eggNOG" id="ENOG502SBK9">
    <property type="taxonomic scope" value="Eukaryota"/>
</dbReference>
<accession>B4LYW3</accession>
<dbReference type="KEGG" id="dvi:6629886"/>
<dbReference type="InterPro" id="IPR039297">
    <property type="entry name" value="COX7a"/>
</dbReference>
<keyword evidence="4" id="KW-0809">Transit peptide</keyword>
<gene>
    <name evidence="8" type="primary">Dvir\GJ24515</name>
    <name evidence="8" type="ORF">Dvir_GJ24515</name>
</gene>
<dbReference type="SUPFAM" id="SSF81419">
    <property type="entry name" value="Mitochondrial cytochrome c oxidase subunit VIIa"/>
    <property type="match status" value="1"/>
</dbReference>
<keyword evidence="7" id="KW-0812">Transmembrane</keyword>
<evidence type="ECO:0000256" key="2">
    <source>
        <dbReference type="ARBA" id="ARBA00009331"/>
    </source>
</evidence>
<evidence type="ECO:0000313" key="9">
    <source>
        <dbReference type="Proteomes" id="UP000008792"/>
    </source>
</evidence>
<sequence>MQRNFITKFRPLLREVNGCNSLAPMLILNRSIQPSPIEMNKCGGGPGKITPKMAKLQKQFQENDGKPVFLKGGGMDNVLYRLTLLLCLVGTLGDIYLWFGYILA</sequence>
<dbReference type="Proteomes" id="UP000008792">
    <property type="component" value="Unassembled WGS sequence"/>
</dbReference>
<evidence type="ECO:0000256" key="5">
    <source>
        <dbReference type="ARBA" id="ARBA00023128"/>
    </source>
</evidence>
<dbReference type="FunCoup" id="B4LYW3">
    <property type="interactions" value="152"/>
</dbReference>
<keyword evidence="9" id="KW-1185">Reference proteome</keyword>
<keyword evidence="7" id="KW-1133">Transmembrane helix</keyword>